<dbReference type="Proteomes" id="UP001057402">
    <property type="component" value="Chromosome 4"/>
</dbReference>
<sequence length="72" mass="7935">MGFLDSFLVYLFGVVMLAVAYLHLAESGVAIRFTSVPPVRSRFSTAVFRYVVERSDGRHACSNSSCSIICKV</sequence>
<reference evidence="2" key="1">
    <citation type="journal article" date="2023" name="Front. Plant Sci.">
        <title>Chromosomal-level genome assembly of Melastoma candidum provides insights into trichome evolution.</title>
        <authorList>
            <person name="Zhong Y."/>
            <person name="Wu W."/>
            <person name="Sun C."/>
            <person name="Zou P."/>
            <person name="Liu Y."/>
            <person name="Dai S."/>
            <person name="Zhou R."/>
        </authorList>
    </citation>
    <scope>NUCLEOTIDE SEQUENCE [LARGE SCALE GENOMIC DNA]</scope>
</reference>
<gene>
    <name evidence="1" type="ORF">MLD38_013267</name>
</gene>
<name>A0ACB9R916_9MYRT</name>
<accession>A0ACB9R916</accession>
<dbReference type="EMBL" id="CM042883">
    <property type="protein sequence ID" value="KAI4375390.1"/>
    <property type="molecule type" value="Genomic_DNA"/>
</dbReference>
<protein>
    <submittedName>
        <fullName evidence="1">Uncharacterized protein</fullName>
    </submittedName>
</protein>
<organism evidence="1 2">
    <name type="scientific">Melastoma candidum</name>
    <dbReference type="NCBI Taxonomy" id="119954"/>
    <lineage>
        <taxon>Eukaryota</taxon>
        <taxon>Viridiplantae</taxon>
        <taxon>Streptophyta</taxon>
        <taxon>Embryophyta</taxon>
        <taxon>Tracheophyta</taxon>
        <taxon>Spermatophyta</taxon>
        <taxon>Magnoliopsida</taxon>
        <taxon>eudicotyledons</taxon>
        <taxon>Gunneridae</taxon>
        <taxon>Pentapetalae</taxon>
        <taxon>rosids</taxon>
        <taxon>malvids</taxon>
        <taxon>Myrtales</taxon>
        <taxon>Melastomataceae</taxon>
        <taxon>Melastomatoideae</taxon>
        <taxon>Melastomateae</taxon>
        <taxon>Melastoma</taxon>
    </lineage>
</organism>
<evidence type="ECO:0000313" key="1">
    <source>
        <dbReference type="EMBL" id="KAI4375390.1"/>
    </source>
</evidence>
<proteinExistence type="predicted"/>
<comment type="caution">
    <text evidence="1">The sequence shown here is derived from an EMBL/GenBank/DDBJ whole genome shotgun (WGS) entry which is preliminary data.</text>
</comment>
<evidence type="ECO:0000313" key="2">
    <source>
        <dbReference type="Proteomes" id="UP001057402"/>
    </source>
</evidence>
<keyword evidence="2" id="KW-1185">Reference proteome</keyword>